<comment type="similarity">
    <text evidence="3">Belongs to the RBT5 family.</text>
</comment>
<keyword evidence="9 17" id="KW-0732">Signal</keyword>
<feature type="compositionally biased region" description="Low complexity" evidence="16">
    <location>
        <begin position="109"/>
        <end position="122"/>
    </location>
</feature>
<evidence type="ECO:0000256" key="1">
    <source>
        <dbReference type="ARBA" id="ARBA00004609"/>
    </source>
</evidence>
<evidence type="ECO:0000256" key="11">
    <source>
        <dbReference type="ARBA" id="ARBA00023136"/>
    </source>
</evidence>
<evidence type="ECO:0000256" key="6">
    <source>
        <dbReference type="ARBA" id="ARBA00022617"/>
    </source>
</evidence>
<dbReference type="Pfam" id="PF05730">
    <property type="entry name" value="CFEM"/>
    <property type="match status" value="1"/>
</dbReference>
<dbReference type="EMBL" id="CP120631">
    <property type="protein sequence ID" value="WEW62020.1"/>
    <property type="molecule type" value="Genomic_DNA"/>
</dbReference>
<keyword evidence="11" id="KW-0472">Membrane</keyword>
<dbReference type="AlphaFoldDB" id="A0AAF0ILH5"/>
<evidence type="ECO:0000256" key="9">
    <source>
        <dbReference type="ARBA" id="ARBA00022729"/>
    </source>
</evidence>
<keyword evidence="6 15" id="KW-0349">Heme</keyword>
<evidence type="ECO:0000256" key="7">
    <source>
        <dbReference type="ARBA" id="ARBA00022622"/>
    </source>
</evidence>
<evidence type="ECO:0000259" key="18">
    <source>
        <dbReference type="PROSITE" id="PS52012"/>
    </source>
</evidence>
<dbReference type="PROSITE" id="PS52012">
    <property type="entry name" value="CFEM"/>
    <property type="match status" value="1"/>
</dbReference>
<comment type="subcellular location">
    <subcellularLocation>
        <location evidence="1">Cell membrane</location>
        <topology evidence="1">Lipid-anchor</topology>
        <topology evidence="1">GPI-anchor</topology>
    </subcellularLocation>
    <subcellularLocation>
        <location evidence="2">Secreted</location>
    </subcellularLocation>
</comment>
<keyword evidence="8 15" id="KW-0479">Metal-binding</keyword>
<feature type="chain" id="PRO_5042292126" description="CFEM domain-containing protein" evidence="17">
    <location>
        <begin position="19"/>
        <end position="238"/>
    </location>
</feature>
<evidence type="ECO:0000256" key="5">
    <source>
        <dbReference type="ARBA" id="ARBA00022525"/>
    </source>
</evidence>
<reference evidence="19" key="1">
    <citation type="submission" date="2023-03" db="EMBL/GenBank/DDBJ databases">
        <title>Emydomyces testavorans Genome Sequence.</title>
        <authorList>
            <person name="Hoyer L."/>
        </authorList>
    </citation>
    <scope>NUCLEOTIDE SEQUENCE</scope>
    <source>
        <strain evidence="19">16-2883</strain>
    </source>
</reference>
<evidence type="ECO:0000256" key="17">
    <source>
        <dbReference type="SAM" id="SignalP"/>
    </source>
</evidence>
<dbReference type="GO" id="GO:0046872">
    <property type="term" value="F:metal ion binding"/>
    <property type="evidence" value="ECO:0007669"/>
    <property type="project" value="UniProtKB-UniRule"/>
</dbReference>
<feature type="compositionally biased region" description="Polar residues" evidence="16">
    <location>
        <begin position="97"/>
        <end position="108"/>
    </location>
</feature>
<gene>
    <name evidence="19" type="ORF">PRK78_007520</name>
</gene>
<dbReference type="PANTHER" id="PTHR37928">
    <property type="entry name" value="CFEM DOMAIN PROTEIN (AFU_ORTHOLOGUE AFUA_6G14090)"/>
    <property type="match status" value="1"/>
</dbReference>
<evidence type="ECO:0000256" key="12">
    <source>
        <dbReference type="ARBA" id="ARBA00023157"/>
    </source>
</evidence>
<evidence type="ECO:0000256" key="16">
    <source>
        <dbReference type="SAM" id="MobiDB-lite"/>
    </source>
</evidence>
<dbReference type="PANTHER" id="PTHR37928:SF1">
    <property type="entry name" value="CFEM DOMAIN PROTEIN (AFU_ORTHOLOGUE AFUA_6G14090)"/>
    <property type="match status" value="1"/>
</dbReference>
<dbReference type="GO" id="GO:0098552">
    <property type="term" value="C:side of membrane"/>
    <property type="evidence" value="ECO:0007669"/>
    <property type="project" value="UniProtKB-KW"/>
</dbReference>
<evidence type="ECO:0000256" key="15">
    <source>
        <dbReference type="PROSITE-ProRule" id="PRU01356"/>
    </source>
</evidence>
<keyword evidence="13" id="KW-0325">Glycoprotein</keyword>
<dbReference type="InterPro" id="IPR051735">
    <property type="entry name" value="CFEM_domain"/>
</dbReference>
<evidence type="ECO:0000313" key="19">
    <source>
        <dbReference type="EMBL" id="WEW62020.1"/>
    </source>
</evidence>
<organism evidence="19 20">
    <name type="scientific">Emydomyces testavorans</name>
    <dbReference type="NCBI Taxonomy" id="2070801"/>
    <lineage>
        <taxon>Eukaryota</taxon>
        <taxon>Fungi</taxon>
        <taxon>Dikarya</taxon>
        <taxon>Ascomycota</taxon>
        <taxon>Pezizomycotina</taxon>
        <taxon>Eurotiomycetes</taxon>
        <taxon>Eurotiomycetidae</taxon>
        <taxon>Onygenales</taxon>
        <taxon>Nannizziopsiaceae</taxon>
        <taxon>Emydomyces</taxon>
    </lineage>
</organism>
<keyword evidence="10 15" id="KW-0408">Iron</keyword>
<feature type="disulfide bond" evidence="15">
    <location>
        <begin position="44"/>
        <end position="51"/>
    </location>
</feature>
<feature type="binding site" description="axial binding residue" evidence="15">
    <location>
        <position position="48"/>
    </location>
    <ligand>
        <name>heme</name>
        <dbReference type="ChEBI" id="CHEBI:30413"/>
    </ligand>
    <ligandPart>
        <name>Fe</name>
        <dbReference type="ChEBI" id="CHEBI:18248"/>
    </ligandPart>
</feature>
<comment type="caution">
    <text evidence="15">Lacks conserved residue(s) required for the propagation of feature annotation.</text>
</comment>
<dbReference type="GO" id="GO:0005886">
    <property type="term" value="C:plasma membrane"/>
    <property type="evidence" value="ECO:0007669"/>
    <property type="project" value="UniProtKB-SubCell"/>
</dbReference>
<accession>A0AAF0ILH5</accession>
<feature type="disulfide bond" evidence="15">
    <location>
        <begin position="53"/>
        <end position="86"/>
    </location>
</feature>
<dbReference type="SMART" id="SM00747">
    <property type="entry name" value="CFEM"/>
    <property type="match status" value="1"/>
</dbReference>
<feature type="region of interest" description="Disordered" evidence="16">
    <location>
        <begin position="97"/>
        <end position="122"/>
    </location>
</feature>
<keyword evidence="7" id="KW-0336">GPI-anchor</keyword>
<evidence type="ECO:0000256" key="14">
    <source>
        <dbReference type="ARBA" id="ARBA00023288"/>
    </source>
</evidence>
<proteinExistence type="inferred from homology"/>
<keyword evidence="4" id="KW-1003">Cell membrane</keyword>
<keyword evidence="20" id="KW-1185">Reference proteome</keyword>
<keyword evidence="5" id="KW-0964">Secreted</keyword>
<evidence type="ECO:0000256" key="13">
    <source>
        <dbReference type="ARBA" id="ARBA00023180"/>
    </source>
</evidence>
<evidence type="ECO:0000256" key="10">
    <source>
        <dbReference type="ARBA" id="ARBA00023004"/>
    </source>
</evidence>
<evidence type="ECO:0000256" key="8">
    <source>
        <dbReference type="ARBA" id="ARBA00022723"/>
    </source>
</evidence>
<dbReference type="GO" id="GO:0005576">
    <property type="term" value="C:extracellular region"/>
    <property type="evidence" value="ECO:0007669"/>
    <property type="project" value="UniProtKB-SubCell"/>
</dbReference>
<name>A0AAF0ILH5_9EURO</name>
<dbReference type="InterPro" id="IPR008427">
    <property type="entry name" value="Extracellular_membr_CFEM_dom"/>
</dbReference>
<evidence type="ECO:0000256" key="4">
    <source>
        <dbReference type="ARBA" id="ARBA00022475"/>
    </source>
</evidence>
<evidence type="ECO:0000256" key="2">
    <source>
        <dbReference type="ARBA" id="ARBA00004613"/>
    </source>
</evidence>
<keyword evidence="12 15" id="KW-1015">Disulfide bond</keyword>
<sequence>MKTTALLSIALCALLGAAQNMNDISACGRMCIQNMLNKAPQLGCGNNDMACLCSKIDFGYGVRDCTQQACGGVDLEKIVALGQSMCASNGGNTSGTGLPTASSAQTGVTSSGTNTAPATATGNASSAISTIPVVSTVTSGSKPVETTIGSTTLYTRVSGSGTATGSHSGTTITSAFTSTVTSGSSTHVVTGTTTQTQAGGATTTTTSTSTSRAAAGRVMATGAPGVAGALGLMAMLAL</sequence>
<feature type="domain" description="CFEM" evidence="18">
    <location>
        <begin position="1"/>
        <end position="113"/>
    </location>
</feature>
<dbReference type="Proteomes" id="UP001219355">
    <property type="component" value="Chromosome 5"/>
</dbReference>
<evidence type="ECO:0000313" key="20">
    <source>
        <dbReference type="Proteomes" id="UP001219355"/>
    </source>
</evidence>
<feature type="signal peptide" evidence="17">
    <location>
        <begin position="1"/>
        <end position="18"/>
    </location>
</feature>
<keyword evidence="14" id="KW-0449">Lipoprotein</keyword>
<protein>
    <recommendedName>
        <fullName evidence="18">CFEM domain-containing protein</fullName>
    </recommendedName>
</protein>
<evidence type="ECO:0000256" key="3">
    <source>
        <dbReference type="ARBA" id="ARBA00010031"/>
    </source>
</evidence>